<evidence type="ECO:0000313" key="2">
    <source>
        <dbReference type="EMBL" id="KAF2125702.1"/>
    </source>
</evidence>
<evidence type="ECO:0000256" key="1">
    <source>
        <dbReference type="SAM" id="MobiDB-lite"/>
    </source>
</evidence>
<dbReference type="OrthoDB" id="3691660at2759"/>
<accession>A0A6A6A120</accession>
<gene>
    <name evidence="2" type="ORF">P153DRAFT_369713</name>
</gene>
<protein>
    <submittedName>
        <fullName evidence="2">Uncharacterized protein</fullName>
    </submittedName>
</protein>
<proteinExistence type="predicted"/>
<organism evidence="2 3">
    <name type="scientific">Dothidotthia symphoricarpi CBS 119687</name>
    <dbReference type="NCBI Taxonomy" id="1392245"/>
    <lineage>
        <taxon>Eukaryota</taxon>
        <taxon>Fungi</taxon>
        <taxon>Dikarya</taxon>
        <taxon>Ascomycota</taxon>
        <taxon>Pezizomycotina</taxon>
        <taxon>Dothideomycetes</taxon>
        <taxon>Pleosporomycetidae</taxon>
        <taxon>Pleosporales</taxon>
        <taxon>Dothidotthiaceae</taxon>
        <taxon>Dothidotthia</taxon>
    </lineage>
</organism>
<dbReference type="AlphaFoldDB" id="A0A6A6A120"/>
<name>A0A6A6A120_9PLEO</name>
<dbReference type="RefSeq" id="XP_033520094.1">
    <property type="nucleotide sequence ID" value="XM_033668843.1"/>
</dbReference>
<evidence type="ECO:0000313" key="3">
    <source>
        <dbReference type="Proteomes" id="UP000799771"/>
    </source>
</evidence>
<feature type="compositionally biased region" description="Polar residues" evidence="1">
    <location>
        <begin position="147"/>
        <end position="162"/>
    </location>
</feature>
<reference evidence="2" key="1">
    <citation type="journal article" date="2020" name="Stud. Mycol.">
        <title>101 Dothideomycetes genomes: a test case for predicting lifestyles and emergence of pathogens.</title>
        <authorList>
            <person name="Haridas S."/>
            <person name="Albert R."/>
            <person name="Binder M."/>
            <person name="Bloem J."/>
            <person name="Labutti K."/>
            <person name="Salamov A."/>
            <person name="Andreopoulos B."/>
            <person name="Baker S."/>
            <person name="Barry K."/>
            <person name="Bills G."/>
            <person name="Bluhm B."/>
            <person name="Cannon C."/>
            <person name="Castanera R."/>
            <person name="Culley D."/>
            <person name="Daum C."/>
            <person name="Ezra D."/>
            <person name="Gonzalez J."/>
            <person name="Henrissat B."/>
            <person name="Kuo A."/>
            <person name="Liang C."/>
            <person name="Lipzen A."/>
            <person name="Lutzoni F."/>
            <person name="Magnuson J."/>
            <person name="Mondo S."/>
            <person name="Nolan M."/>
            <person name="Ohm R."/>
            <person name="Pangilinan J."/>
            <person name="Park H.-J."/>
            <person name="Ramirez L."/>
            <person name="Alfaro M."/>
            <person name="Sun H."/>
            <person name="Tritt A."/>
            <person name="Yoshinaga Y."/>
            <person name="Zwiers L.-H."/>
            <person name="Turgeon B."/>
            <person name="Goodwin S."/>
            <person name="Spatafora J."/>
            <person name="Crous P."/>
            <person name="Grigoriev I."/>
        </authorList>
    </citation>
    <scope>NUCLEOTIDE SEQUENCE</scope>
    <source>
        <strain evidence="2">CBS 119687</strain>
    </source>
</reference>
<dbReference type="Proteomes" id="UP000799771">
    <property type="component" value="Unassembled WGS sequence"/>
</dbReference>
<dbReference type="EMBL" id="ML977515">
    <property type="protein sequence ID" value="KAF2125702.1"/>
    <property type="molecule type" value="Genomic_DNA"/>
</dbReference>
<dbReference type="GeneID" id="54409275"/>
<keyword evidence="3" id="KW-1185">Reference proteome</keyword>
<sequence>MSKDFLALHFVPTKPTPLNYNPDHASTMDNSSDHASFDEQHGYHRFHQLDESMFPGGNNDFKSDFAVRTLGEERDILNRSRAYPLPISFLLVVVRESLTHDILASPPPPSTNSDDWRYHGNRVYTGESFVYAPRPRPGSEEAWGMQPSGTPRGTNISQNQRF</sequence>
<feature type="region of interest" description="Disordered" evidence="1">
    <location>
        <begin position="129"/>
        <end position="162"/>
    </location>
</feature>